<evidence type="ECO:0000256" key="4">
    <source>
        <dbReference type="ARBA" id="ARBA00022989"/>
    </source>
</evidence>
<keyword evidence="8" id="KW-1185">Reference proteome</keyword>
<feature type="transmembrane region" description="Helical" evidence="6">
    <location>
        <begin position="7"/>
        <end position="24"/>
    </location>
</feature>
<feature type="transmembrane region" description="Helical" evidence="6">
    <location>
        <begin position="59"/>
        <end position="78"/>
    </location>
</feature>
<sequence>MRLMRQFGIIAAITCIGELMKYLIPLAIPGSIYGLVLMMGCLMTGIIKLDQVKETAEFLIEIMPLMFIPAGVGLMTSWEELSQILLPVCVITLISTVLVMGITGRVMERMLRRRKDYE</sequence>
<feature type="transmembrane region" description="Helical" evidence="6">
    <location>
        <begin position="84"/>
        <end position="107"/>
    </location>
</feature>
<keyword evidence="3 6" id="KW-0812">Transmembrane</keyword>
<reference evidence="7" key="1">
    <citation type="submission" date="2023-07" db="EMBL/GenBank/DDBJ databases">
        <title>Genomic Encyclopedia of Type Strains, Phase IV (KMG-IV): sequencing the most valuable type-strain genomes for metagenomic binning, comparative biology and taxonomic classification.</title>
        <authorList>
            <person name="Goeker M."/>
        </authorList>
    </citation>
    <scope>NUCLEOTIDE SEQUENCE</scope>
    <source>
        <strain evidence="7">DSM 19659</strain>
    </source>
</reference>
<keyword evidence="5 6" id="KW-0472">Membrane</keyword>
<dbReference type="Proteomes" id="UP001241537">
    <property type="component" value="Unassembled WGS sequence"/>
</dbReference>
<dbReference type="GO" id="GO:0005886">
    <property type="term" value="C:plasma membrane"/>
    <property type="evidence" value="ECO:0007669"/>
    <property type="project" value="UniProtKB-SubCell"/>
</dbReference>
<evidence type="ECO:0000256" key="2">
    <source>
        <dbReference type="ARBA" id="ARBA00022475"/>
    </source>
</evidence>
<protein>
    <submittedName>
        <fullName evidence="7">Holin-like protein</fullName>
    </submittedName>
</protein>
<evidence type="ECO:0000313" key="8">
    <source>
        <dbReference type="Proteomes" id="UP001241537"/>
    </source>
</evidence>
<dbReference type="AlphaFoldDB" id="A0AAE4AKN0"/>
<dbReference type="InterPro" id="IPR005538">
    <property type="entry name" value="LrgA/CidA"/>
</dbReference>
<proteinExistence type="predicted"/>
<dbReference type="PANTHER" id="PTHR33931:SF2">
    <property type="entry name" value="HOLIN-LIKE PROTEIN CIDA"/>
    <property type="match status" value="1"/>
</dbReference>
<evidence type="ECO:0000256" key="3">
    <source>
        <dbReference type="ARBA" id="ARBA00022692"/>
    </source>
</evidence>
<dbReference type="PANTHER" id="PTHR33931">
    <property type="entry name" value="HOLIN-LIKE PROTEIN CIDA-RELATED"/>
    <property type="match status" value="1"/>
</dbReference>
<evidence type="ECO:0000256" key="5">
    <source>
        <dbReference type="ARBA" id="ARBA00023136"/>
    </source>
</evidence>
<feature type="transmembrane region" description="Helical" evidence="6">
    <location>
        <begin position="30"/>
        <end position="47"/>
    </location>
</feature>
<name>A0AAE4AKN0_9FIRM</name>
<dbReference type="EMBL" id="JAUSTO010000002">
    <property type="protein sequence ID" value="MDQ0151602.1"/>
    <property type="molecule type" value="Genomic_DNA"/>
</dbReference>
<evidence type="ECO:0000256" key="1">
    <source>
        <dbReference type="ARBA" id="ARBA00004651"/>
    </source>
</evidence>
<evidence type="ECO:0000313" key="7">
    <source>
        <dbReference type="EMBL" id="MDQ0151602.1"/>
    </source>
</evidence>
<dbReference type="RefSeq" id="WP_106612959.1">
    <property type="nucleotide sequence ID" value="NZ_JAUSTO010000002.1"/>
</dbReference>
<gene>
    <name evidence="7" type="ORF">J2S20_000282</name>
</gene>
<comment type="subcellular location">
    <subcellularLocation>
        <location evidence="1">Cell membrane</location>
        <topology evidence="1">Multi-pass membrane protein</topology>
    </subcellularLocation>
</comment>
<dbReference type="Pfam" id="PF03788">
    <property type="entry name" value="LrgA"/>
    <property type="match status" value="1"/>
</dbReference>
<accession>A0AAE4AKN0</accession>
<evidence type="ECO:0000256" key="6">
    <source>
        <dbReference type="SAM" id="Phobius"/>
    </source>
</evidence>
<keyword evidence="2" id="KW-1003">Cell membrane</keyword>
<keyword evidence="4 6" id="KW-1133">Transmembrane helix</keyword>
<comment type="caution">
    <text evidence="7">The sequence shown here is derived from an EMBL/GenBank/DDBJ whole genome shotgun (WGS) entry which is preliminary data.</text>
</comment>
<organism evidence="7 8">
    <name type="scientific">Moryella indoligenes</name>
    <dbReference type="NCBI Taxonomy" id="371674"/>
    <lineage>
        <taxon>Bacteria</taxon>
        <taxon>Bacillati</taxon>
        <taxon>Bacillota</taxon>
        <taxon>Clostridia</taxon>
        <taxon>Lachnospirales</taxon>
        <taxon>Lachnospiraceae</taxon>
        <taxon>Moryella</taxon>
    </lineage>
</organism>